<accession>A0A420PFP8</accession>
<reference evidence="2 3" key="1">
    <citation type="journal article" date="2018" name="Sci. Rep.">
        <title>Characterisation of pathogen-specific regions and novel effector candidates in Fusarium oxysporum f. sp. cepae.</title>
        <authorList>
            <person name="Armitage A.D."/>
            <person name="Taylor A."/>
            <person name="Sobczyk M.K."/>
            <person name="Baxter L."/>
            <person name="Greenfield B.P."/>
            <person name="Bates H.J."/>
            <person name="Wilson F."/>
            <person name="Jackson A.C."/>
            <person name="Ott S."/>
            <person name="Harrison R.J."/>
            <person name="Clarkson J.P."/>
        </authorList>
    </citation>
    <scope>NUCLEOTIDE SEQUENCE [LARGE SCALE GENOMIC DNA]</scope>
    <source>
        <strain evidence="2 3">Fo_A28</strain>
    </source>
</reference>
<feature type="transmembrane region" description="Helical" evidence="1">
    <location>
        <begin position="99"/>
        <end position="117"/>
    </location>
</feature>
<dbReference type="VEuPathDB" id="FungiDB:FOIG_16337"/>
<dbReference type="VEuPathDB" id="FungiDB:FOZG_03151"/>
<comment type="caution">
    <text evidence="2">The sequence shown here is derived from an EMBL/GenBank/DDBJ whole genome shotgun (WGS) entry which is preliminary data.</text>
</comment>
<proteinExistence type="predicted"/>
<gene>
    <name evidence="2" type="ORF">BFJ68_g16217</name>
</gene>
<name>A0A420PFP8_FUSOX</name>
<evidence type="ECO:0000313" key="2">
    <source>
        <dbReference type="EMBL" id="RKK91325.1"/>
    </source>
</evidence>
<evidence type="ECO:0000256" key="1">
    <source>
        <dbReference type="SAM" id="Phobius"/>
    </source>
</evidence>
<organism evidence="2 3">
    <name type="scientific">Fusarium oxysporum</name>
    <name type="common">Fusarium vascular wilt</name>
    <dbReference type="NCBI Taxonomy" id="5507"/>
    <lineage>
        <taxon>Eukaryota</taxon>
        <taxon>Fungi</taxon>
        <taxon>Dikarya</taxon>
        <taxon>Ascomycota</taxon>
        <taxon>Pezizomycotina</taxon>
        <taxon>Sordariomycetes</taxon>
        <taxon>Hypocreomycetidae</taxon>
        <taxon>Hypocreales</taxon>
        <taxon>Nectriaceae</taxon>
        <taxon>Fusarium</taxon>
        <taxon>Fusarium oxysporum species complex</taxon>
    </lineage>
</organism>
<dbReference type="Proteomes" id="UP000285860">
    <property type="component" value="Unassembled WGS sequence"/>
</dbReference>
<dbReference type="VEuPathDB" id="FungiDB:FOXG_04000"/>
<dbReference type="EMBL" id="MRCY01000231">
    <property type="protein sequence ID" value="RKK91325.1"/>
    <property type="molecule type" value="Genomic_DNA"/>
</dbReference>
<dbReference type="AlphaFoldDB" id="A0A420PFP8"/>
<dbReference type="VEuPathDB" id="FungiDB:FOMG_03222"/>
<protein>
    <submittedName>
        <fullName evidence="2">Uncharacterized protein</fullName>
    </submittedName>
</protein>
<keyword evidence="1" id="KW-0812">Transmembrane</keyword>
<evidence type="ECO:0000313" key="3">
    <source>
        <dbReference type="Proteomes" id="UP000285860"/>
    </source>
</evidence>
<dbReference type="VEuPathDB" id="FungiDB:FOC4_g10007049"/>
<keyword evidence="1" id="KW-1133">Transmembrane helix</keyword>
<dbReference type="VEuPathDB" id="FungiDB:FOC1_g10005396"/>
<keyword evidence="1" id="KW-0472">Membrane</keyword>
<sequence length="151" mass="17284">MIGTWIWAIILQKRFYDAETRLILDWGDKDYPAAFLLSFFWWLGGQGFQQYLYWLIGQYSTNLSSLSHHTGIWRGIEAVGQTVAWAIQSQKSVNHFTSIGLNLGITVICIVPAWIIISELEHSHEIQVTVAELNGVEMKTEQLEEREAGKN</sequence>
<dbReference type="VEuPathDB" id="FungiDB:HZS61_014124"/>